<gene>
    <name evidence="1" type="ORF">PBY51_008475</name>
</gene>
<reference evidence="1 2" key="2">
    <citation type="journal article" date="2023" name="Mol. Biol. Evol.">
        <title>Genomics of Secondarily Temperate Adaptation in the Only Non-Antarctic Icefish.</title>
        <authorList>
            <person name="Rivera-Colon A.G."/>
            <person name="Rayamajhi N."/>
            <person name="Minhas B.F."/>
            <person name="Madrigal G."/>
            <person name="Bilyk K.T."/>
            <person name="Yoon V."/>
            <person name="Hune M."/>
            <person name="Gregory S."/>
            <person name="Cheng C.H.C."/>
            <person name="Catchen J.M."/>
        </authorList>
    </citation>
    <scope>NUCLEOTIDE SEQUENCE [LARGE SCALE GENOMIC DNA]</scope>
    <source>
        <strain evidence="1">JMC-PN-2008</strain>
    </source>
</reference>
<evidence type="ECO:0000313" key="1">
    <source>
        <dbReference type="EMBL" id="KAK5848782.1"/>
    </source>
</evidence>
<keyword evidence="2" id="KW-1185">Reference proteome</keyword>
<proteinExistence type="predicted"/>
<comment type="caution">
    <text evidence="1">The sequence shown here is derived from an EMBL/GenBank/DDBJ whole genome shotgun (WGS) entry which is preliminary data.</text>
</comment>
<evidence type="ECO:0000313" key="2">
    <source>
        <dbReference type="Proteomes" id="UP001346869"/>
    </source>
</evidence>
<sequence length="71" mass="8270">MANQLDLLVDQKLAAVLVSLQEEHMYLRHLGVEVMRRMDMRHVGEVMRRIYLQHVGEEVMKTPLALLAQNT</sequence>
<dbReference type="Proteomes" id="UP001346869">
    <property type="component" value="Unassembled WGS sequence"/>
</dbReference>
<protein>
    <submittedName>
        <fullName evidence="1">Uncharacterized protein</fullName>
    </submittedName>
</protein>
<organism evidence="1 2">
    <name type="scientific">Eleginops maclovinus</name>
    <name type="common">Patagonian blennie</name>
    <name type="synonym">Eleginus maclovinus</name>
    <dbReference type="NCBI Taxonomy" id="56733"/>
    <lineage>
        <taxon>Eukaryota</taxon>
        <taxon>Metazoa</taxon>
        <taxon>Chordata</taxon>
        <taxon>Craniata</taxon>
        <taxon>Vertebrata</taxon>
        <taxon>Euteleostomi</taxon>
        <taxon>Actinopterygii</taxon>
        <taxon>Neopterygii</taxon>
        <taxon>Teleostei</taxon>
        <taxon>Neoteleostei</taxon>
        <taxon>Acanthomorphata</taxon>
        <taxon>Eupercaria</taxon>
        <taxon>Perciformes</taxon>
        <taxon>Notothenioidei</taxon>
        <taxon>Eleginopidae</taxon>
        <taxon>Eleginops</taxon>
    </lineage>
</organism>
<accession>A0AAN7WU40</accession>
<dbReference type="AlphaFoldDB" id="A0AAN7WU40"/>
<dbReference type="EMBL" id="JAUZQC010000024">
    <property type="protein sequence ID" value="KAK5848782.1"/>
    <property type="molecule type" value="Genomic_DNA"/>
</dbReference>
<reference evidence="1 2" key="1">
    <citation type="journal article" date="2023" name="Genes (Basel)">
        <title>Chromosome-Level Genome Assembly and Circadian Gene Repertoire of the Patagonia Blennie Eleginops maclovinus-The Closest Ancestral Proxy of Antarctic Cryonotothenioids.</title>
        <authorList>
            <person name="Cheng C.C."/>
            <person name="Rivera-Colon A.G."/>
            <person name="Minhas B.F."/>
            <person name="Wilson L."/>
            <person name="Rayamajhi N."/>
            <person name="Vargas-Chacoff L."/>
            <person name="Catchen J.M."/>
        </authorList>
    </citation>
    <scope>NUCLEOTIDE SEQUENCE [LARGE SCALE GENOMIC DNA]</scope>
    <source>
        <strain evidence="1">JMC-PN-2008</strain>
    </source>
</reference>
<name>A0AAN7WU40_ELEMC</name>